<organism evidence="2 3">
    <name type="scientific">Dactylosporangium sucinum</name>
    <dbReference type="NCBI Taxonomy" id="1424081"/>
    <lineage>
        <taxon>Bacteria</taxon>
        <taxon>Bacillati</taxon>
        <taxon>Actinomycetota</taxon>
        <taxon>Actinomycetes</taxon>
        <taxon>Micromonosporales</taxon>
        <taxon>Micromonosporaceae</taxon>
        <taxon>Dactylosporangium</taxon>
    </lineage>
</organism>
<dbReference type="EMBL" id="BMPI01000052">
    <property type="protein sequence ID" value="GGM65937.1"/>
    <property type="molecule type" value="Genomic_DNA"/>
</dbReference>
<dbReference type="Proteomes" id="UP000642070">
    <property type="component" value="Unassembled WGS sequence"/>
</dbReference>
<accession>A0A917U8G7</accession>
<dbReference type="AlphaFoldDB" id="A0A917U8G7"/>
<protein>
    <submittedName>
        <fullName evidence="2">Uncharacterized protein</fullName>
    </submittedName>
</protein>
<gene>
    <name evidence="2" type="ORF">GCM10007977_079420</name>
</gene>
<keyword evidence="3" id="KW-1185">Reference proteome</keyword>
<reference evidence="2" key="2">
    <citation type="submission" date="2020-09" db="EMBL/GenBank/DDBJ databases">
        <authorList>
            <person name="Sun Q."/>
            <person name="Ohkuma M."/>
        </authorList>
    </citation>
    <scope>NUCLEOTIDE SEQUENCE</scope>
    <source>
        <strain evidence="2">JCM 19831</strain>
    </source>
</reference>
<sequence length="723" mass="79555">MFEAVSLPNEVHRLVELDPAAFAEVVSTDAKKLRQAPPLSHPAVVERWEEQIGSLVAGLRNRFDRLIGGASSLPPTARNAAIRQELLRAGVDRAYAEARRLAARIDVGAFEVRLALFVRQAAYQQFRASCLAAAAARVSEAEPALCRLVATVVADHETTCVHASAANPCRDCVGPLAARVARLRDAVEDTTRQPVDDISPSSVPVSAPVDHATPDSFLCTAALDGIDSIDNDQAHVVVVTGARRRSDTGAFGYAWVTEDGEMRTGVEDAVSTLDAQVHAICQAVLDQEDRAPVHVVCRDPGAAGLVQQVIRSRRRPDPDDVAFTARTRSLLAALTTVRQHVSVSVDRCPDPHLGTTVVGRLAALALDAAQWRESLEELRTEADRYAEMLTAAVGSPRLGPDDADDHAWWDEDADPETRRLAWRITVRRLHLAGGWCPLPEPPPVGLHDGRRLQLRLDHHTPDDPMARPAQNVTLRRRGGEWELADITWPSDVHPGTLVAFGWQIDGFVVTGRTFPLDRPERVDEVEFRHRYDVRVVTREHAPGADQDREVPELSVHSWVLRTLRRLGHLAVDGSATLAEAALVRDCVELGMPNRFVDQTSSAVADLVRTGRVHRVVGSVDADGRPWHPARPGHVCTELLMYMPSHYTPDVSPARDATSFGGGPRRDHVVAGFIRRLPPGAQASVEQLDRHRDAVRAFEVVDRELPEGFTYVRRHRRGHSRLTR</sequence>
<comment type="caution">
    <text evidence="2">The sequence shown here is derived from an EMBL/GenBank/DDBJ whole genome shotgun (WGS) entry which is preliminary data.</text>
</comment>
<name>A0A917U8G7_9ACTN</name>
<reference evidence="2" key="1">
    <citation type="journal article" date="2014" name="Int. J. Syst. Evol. Microbiol.">
        <title>Complete genome sequence of Corynebacterium casei LMG S-19264T (=DSM 44701T), isolated from a smear-ripened cheese.</title>
        <authorList>
            <consortium name="US DOE Joint Genome Institute (JGI-PGF)"/>
            <person name="Walter F."/>
            <person name="Albersmeier A."/>
            <person name="Kalinowski J."/>
            <person name="Ruckert C."/>
        </authorList>
    </citation>
    <scope>NUCLEOTIDE SEQUENCE</scope>
    <source>
        <strain evidence="2">JCM 19831</strain>
    </source>
</reference>
<evidence type="ECO:0000256" key="1">
    <source>
        <dbReference type="SAM" id="Coils"/>
    </source>
</evidence>
<feature type="coiled-coil region" evidence="1">
    <location>
        <begin position="361"/>
        <end position="388"/>
    </location>
</feature>
<proteinExistence type="predicted"/>
<keyword evidence="1" id="KW-0175">Coiled coil</keyword>
<evidence type="ECO:0000313" key="3">
    <source>
        <dbReference type="Proteomes" id="UP000642070"/>
    </source>
</evidence>
<evidence type="ECO:0000313" key="2">
    <source>
        <dbReference type="EMBL" id="GGM65937.1"/>
    </source>
</evidence>